<keyword evidence="2" id="KW-1185">Reference proteome</keyword>
<evidence type="ECO:0008006" key="3">
    <source>
        <dbReference type="Google" id="ProtNLM"/>
    </source>
</evidence>
<protein>
    <recommendedName>
        <fullName evidence="3">Glycine zipper domain-containing protein</fullName>
    </recommendedName>
</protein>
<evidence type="ECO:0000313" key="1">
    <source>
        <dbReference type="EMBL" id="MBU9713203.1"/>
    </source>
</evidence>
<comment type="caution">
    <text evidence="1">The sequence shown here is derived from an EMBL/GenBank/DDBJ whole genome shotgun (WGS) entry which is preliminary data.</text>
</comment>
<accession>A0ABS6JHU2</accession>
<name>A0ABS6JHU2_9BACI</name>
<proteinExistence type="predicted"/>
<dbReference type="EMBL" id="JAHQCS010000126">
    <property type="protein sequence ID" value="MBU9713203.1"/>
    <property type="molecule type" value="Genomic_DNA"/>
</dbReference>
<evidence type="ECO:0000313" key="2">
    <source>
        <dbReference type="Proteomes" id="UP000784880"/>
    </source>
</evidence>
<sequence length="97" mass="9185">MEMANVVDFVKEKKGPVLDFGVRTTSVTVGTASGGAVGGVSGAAIGAGIGMVVGGPVGAGLGYGIGVMVGAGSGLAFGAMGGNKVGKIISNSLKEEK</sequence>
<dbReference type="RefSeq" id="WP_217067371.1">
    <property type="nucleotide sequence ID" value="NZ_JAHQCS010000126.1"/>
</dbReference>
<organism evidence="1 2">
    <name type="scientific">Evansella tamaricis</name>
    <dbReference type="NCBI Taxonomy" id="2069301"/>
    <lineage>
        <taxon>Bacteria</taxon>
        <taxon>Bacillati</taxon>
        <taxon>Bacillota</taxon>
        <taxon>Bacilli</taxon>
        <taxon>Bacillales</taxon>
        <taxon>Bacillaceae</taxon>
        <taxon>Evansella</taxon>
    </lineage>
</organism>
<reference evidence="1 2" key="1">
    <citation type="submission" date="2021-06" db="EMBL/GenBank/DDBJ databases">
        <title>Bacillus sp. RD4P76, an endophyte from a halophyte.</title>
        <authorList>
            <person name="Sun J.-Q."/>
        </authorList>
    </citation>
    <scope>NUCLEOTIDE SEQUENCE [LARGE SCALE GENOMIC DNA]</scope>
    <source>
        <strain evidence="1 2">CGMCC 1.15917</strain>
    </source>
</reference>
<dbReference type="Proteomes" id="UP000784880">
    <property type="component" value="Unassembled WGS sequence"/>
</dbReference>
<gene>
    <name evidence="1" type="ORF">KS419_15840</name>
</gene>